<feature type="domain" description="Remorin N-terminal" evidence="5">
    <location>
        <begin position="22"/>
        <end position="70"/>
    </location>
</feature>
<evidence type="ECO:0000259" key="4">
    <source>
        <dbReference type="Pfam" id="PF03763"/>
    </source>
</evidence>
<accession>A0A7C8YZK9</accession>
<dbReference type="EMBL" id="GISG01074328">
    <property type="protein sequence ID" value="MBA4630612.1"/>
    <property type="molecule type" value="Transcribed_RNA"/>
</dbReference>
<evidence type="ECO:0000256" key="3">
    <source>
        <dbReference type="SAM" id="MobiDB-lite"/>
    </source>
</evidence>
<dbReference type="InterPro" id="IPR005516">
    <property type="entry name" value="Remorin_C"/>
</dbReference>
<dbReference type="EMBL" id="GISG01074329">
    <property type="protein sequence ID" value="MBA4630613.1"/>
    <property type="molecule type" value="Transcribed_RNA"/>
</dbReference>
<dbReference type="PANTHER" id="PTHR31775">
    <property type="entry name" value="OS02G0117200 PROTEIN"/>
    <property type="match status" value="1"/>
</dbReference>
<dbReference type="EMBL" id="GISG01074327">
    <property type="protein sequence ID" value="MBA4630611.1"/>
    <property type="molecule type" value="Transcribed_RNA"/>
</dbReference>
<dbReference type="InterPro" id="IPR005518">
    <property type="entry name" value="Remorin_N"/>
</dbReference>
<feature type="region of interest" description="Disordered" evidence="3">
    <location>
        <begin position="1"/>
        <end position="61"/>
    </location>
</feature>
<dbReference type="PANTHER" id="PTHR31775:SF5">
    <property type="entry name" value="REMORIN 1.4"/>
    <property type="match status" value="1"/>
</dbReference>
<evidence type="ECO:0000256" key="1">
    <source>
        <dbReference type="ARBA" id="ARBA00005711"/>
    </source>
</evidence>
<feature type="compositionally biased region" description="Basic and acidic residues" evidence="3">
    <location>
        <begin position="1"/>
        <end position="30"/>
    </location>
</feature>
<dbReference type="Pfam" id="PF03763">
    <property type="entry name" value="Remorin_C"/>
    <property type="match status" value="1"/>
</dbReference>
<feature type="compositionally biased region" description="Basic and acidic residues" evidence="3">
    <location>
        <begin position="50"/>
        <end position="61"/>
    </location>
</feature>
<evidence type="ECO:0008006" key="7">
    <source>
        <dbReference type="Google" id="ProtNLM"/>
    </source>
</evidence>
<dbReference type="EMBL" id="GISG01074326">
    <property type="protein sequence ID" value="MBA4630610.1"/>
    <property type="molecule type" value="Transcribed_RNA"/>
</dbReference>
<dbReference type="EMBL" id="GISG01074330">
    <property type="protein sequence ID" value="MBA4630614.1"/>
    <property type="molecule type" value="Transcribed_RNA"/>
</dbReference>
<dbReference type="Pfam" id="PF03766">
    <property type="entry name" value="Remorin_N"/>
    <property type="match status" value="1"/>
</dbReference>
<proteinExistence type="inferred from homology"/>
<dbReference type="AlphaFoldDB" id="A0A7C8YZK9"/>
<reference evidence="6" key="2">
    <citation type="submission" date="2020-07" db="EMBL/GenBank/DDBJ databases">
        <authorList>
            <person name="Vera ALvarez R."/>
            <person name="Arias-Moreno D.M."/>
            <person name="Jimenez-Jacinto V."/>
            <person name="Jimenez-Bremont J.F."/>
            <person name="Swaminathan K."/>
            <person name="Moose S.P."/>
            <person name="Guerrero-Gonzalez M.L."/>
            <person name="Marino-Ramirez L."/>
            <person name="Landsman D."/>
            <person name="Rodriguez-Kessler M."/>
            <person name="Delgado-Sanchez P."/>
        </authorList>
    </citation>
    <scope>NUCLEOTIDE SEQUENCE</scope>
    <source>
        <tissue evidence="6">Cladode</tissue>
    </source>
</reference>
<protein>
    <recommendedName>
        <fullName evidence="7">Remorin C-terminal domain-containing protein</fullName>
    </recommendedName>
</protein>
<feature type="domain" description="Remorin C-terminal" evidence="4">
    <location>
        <begin position="74"/>
        <end position="179"/>
    </location>
</feature>
<feature type="coiled-coil region" evidence="2">
    <location>
        <begin position="109"/>
        <end position="147"/>
    </location>
</feature>
<evidence type="ECO:0000256" key="2">
    <source>
        <dbReference type="SAM" id="Coils"/>
    </source>
</evidence>
<organism evidence="6">
    <name type="scientific">Opuntia streptacantha</name>
    <name type="common">Prickly pear cactus</name>
    <name type="synonym">Opuntia cardona</name>
    <dbReference type="NCBI Taxonomy" id="393608"/>
    <lineage>
        <taxon>Eukaryota</taxon>
        <taxon>Viridiplantae</taxon>
        <taxon>Streptophyta</taxon>
        <taxon>Embryophyta</taxon>
        <taxon>Tracheophyta</taxon>
        <taxon>Spermatophyta</taxon>
        <taxon>Magnoliopsida</taxon>
        <taxon>eudicotyledons</taxon>
        <taxon>Gunneridae</taxon>
        <taxon>Pentapetalae</taxon>
        <taxon>Caryophyllales</taxon>
        <taxon>Cactineae</taxon>
        <taxon>Cactaceae</taxon>
        <taxon>Opuntioideae</taxon>
        <taxon>Opuntia</taxon>
    </lineage>
</organism>
<evidence type="ECO:0000259" key="5">
    <source>
        <dbReference type="Pfam" id="PF03766"/>
    </source>
</evidence>
<sequence>MGEEEAKKVEEQVSKDEEETPKDVADEEKSVIAVPDETKAIVPVATPPTEPEKTKSAGGSIDRDIVMARVAQDKKLALIKAWEDTEKTKAENKACRKLLGVDSWENTQKAAIEAQLKKTEEKLENMKAEAAEKMKNKIAEIHRIAEERRAMVEAKKGEEILKAEEFAAKFRATGKTPKKMIGCFSC</sequence>
<comment type="similarity">
    <text evidence="1">Belongs to the remorin family.</text>
</comment>
<reference evidence="6" key="1">
    <citation type="journal article" date="2013" name="J. Plant Res.">
        <title>Effect of fungi and light on seed germination of three Opuntia species from semiarid lands of central Mexico.</title>
        <authorList>
            <person name="Delgado-Sanchez P."/>
            <person name="Jimenez-Bremont J.F."/>
            <person name="Guerrero-Gonzalez Mde L."/>
            <person name="Flores J."/>
        </authorList>
    </citation>
    <scope>NUCLEOTIDE SEQUENCE</scope>
    <source>
        <tissue evidence="6">Cladode</tissue>
    </source>
</reference>
<name>A0A7C8YZK9_OPUST</name>
<evidence type="ECO:0000313" key="6">
    <source>
        <dbReference type="EMBL" id="MBA4630612.1"/>
    </source>
</evidence>
<keyword evidence="2" id="KW-0175">Coiled coil</keyword>